<dbReference type="PANTHER" id="PTHR21496">
    <property type="entry name" value="FERREDOXIN-RELATED"/>
    <property type="match status" value="1"/>
</dbReference>
<sequence length="111" mass="11917">MSDSVRLISIAKLEANSVVRVDVDGRPAVAVFRLENDFYVTDDLCTHGNASLSDGEIVDGEVECPFHGGSFDIRTGAACKYPCTSALTVYPAQVEEGWVCAALHHGSRITD</sequence>
<accession>A0A248VYL5</accession>
<dbReference type="InterPro" id="IPR036922">
    <property type="entry name" value="Rieske_2Fe-2S_sf"/>
</dbReference>
<keyword evidence="2" id="KW-0479">Metal-binding</keyword>
<dbReference type="Gene3D" id="2.102.10.10">
    <property type="entry name" value="Rieske [2Fe-2S] iron-sulphur domain"/>
    <property type="match status" value="1"/>
</dbReference>
<dbReference type="OrthoDB" id="9800167at2"/>
<evidence type="ECO:0000259" key="5">
    <source>
        <dbReference type="PROSITE" id="PS51296"/>
    </source>
</evidence>
<name>A0A248VYL5_9BURK</name>
<dbReference type="GO" id="GO:0051537">
    <property type="term" value="F:2 iron, 2 sulfur cluster binding"/>
    <property type="evidence" value="ECO:0007669"/>
    <property type="project" value="UniProtKB-KW"/>
</dbReference>
<evidence type="ECO:0000313" key="6">
    <source>
        <dbReference type="EMBL" id="ASW04098.1"/>
    </source>
</evidence>
<evidence type="ECO:0000256" key="2">
    <source>
        <dbReference type="ARBA" id="ARBA00022723"/>
    </source>
</evidence>
<dbReference type="PANTHER" id="PTHR21496:SF23">
    <property type="entry name" value="3-PHENYLPROPIONATE_CINNAMIC ACID DIOXYGENASE FERREDOXIN SUBUNIT"/>
    <property type="match status" value="1"/>
</dbReference>
<reference evidence="6 7" key="1">
    <citation type="submission" date="2017-08" db="EMBL/GenBank/DDBJ databases">
        <title>Identification and genetic characteristics of simultaneous BTEX- and naphthalene-degrading Paraburkholderia sp. BN5 isolated from petroleum-contaminated soil.</title>
        <authorList>
            <person name="Lee Y."/>
            <person name="Jeon C.O."/>
        </authorList>
    </citation>
    <scope>NUCLEOTIDE SEQUENCE [LARGE SCALE GENOMIC DNA]</scope>
    <source>
        <strain evidence="6 7">BN5</strain>
        <plasmid evidence="6 7">pBN2</plasmid>
    </source>
</reference>
<dbReference type="AlphaFoldDB" id="A0A248VYL5"/>
<proteinExistence type="predicted"/>
<dbReference type="Pfam" id="PF00355">
    <property type="entry name" value="Rieske"/>
    <property type="match status" value="1"/>
</dbReference>
<dbReference type="Proteomes" id="UP000215158">
    <property type="component" value="Plasmid pBN2"/>
</dbReference>
<keyword evidence="4" id="KW-0411">Iron-sulfur</keyword>
<evidence type="ECO:0000256" key="3">
    <source>
        <dbReference type="ARBA" id="ARBA00023004"/>
    </source>
</evidence>
<protein>
    <recommendedName>
        <fullName evidence="5">Rieske domain-containing protein</fullName>
    </recommendedName>
</protein>
<keyword evidence="6" id="KW-0614">Plasmid</keyword>
<keyword evidence="7" id="KW-1185">Reference proteome</keyword>
<dbReference type="GO" id="GO:0046872">
    <property type="term" value="F:metal ion binding"/>
    <property type="evidence" value="ECO:0007669"/>
    <property type="project" value="UniProtKB-KW"/>
</dbReference>
<evidence type="ECO:0000256" key="1">
    <source>
        <dbReference type="ARBA" id="ARBA00022714"/>
    </source>
</evidence>
<gene>
    <name evidence="6" type="ORF">CJU94_37905</name>
</gene>
<organism evidence="6 7">
    <name type="scientific">Paraburkholderia aromaticivorans</name>
    <dbReference type="NCBI Taxonomy" id="2026199"/>
    <lineage>
        <taxon>Bacteria</taxon>
        <taxon>Pseudomonadati</taxon>
        <taxon>Pseudomonadota</taxon>
        <taxon>Betaproteobacteria</taxon>
        <taxon>Burkholderiales</taxon>
        <taxon>Burkholderiaceae</taxon>
        <taxon>Paraburkholderia</taxon>
    </lineage>
</organism>
<dbReference type="PROSITE" id="PS51296">
    <property type="entry name" value="RIESKE"/>
    <property type="match status" value="1"/>
</dbReference>
<keyword evidence="1" id="KW-0001">2Fe-2S</keyword>
<dbReference type="SUPFAM" id="SSF50022">
    <property type="entry name" value="ISP domain"/>
    <property type="match status" value="1"/>
</dbReference>
<geneLocation type="plasmid" evidence="6 7">
    <name>pBN2</name>
</geneLocation>
<dbReference type="RefSeq" id="WP_095423803.1">
    <property type="nucleotide sequence ID" value="NZ_CP022992.1"/>
</dbReference>
<dbReference type="CDD" id="cd03528">
    <property type="entry name" value="Rieske_RO_ferredoxin"/>
    <property type="match status" value="1"/>
</dbReference>
<dbReference type="InterPro" id="IPR017941">
    <property type="entry name" value="Rieske_2Fe-2S"/>
</dbReference>
<evidence type="ECO:0000313" key="7">
    <source>
        <dbReference type="Proteomes" id="UP000215158"/>
    </source>
</evidence>
<feature type="domain" description="Rieske" evidence="5">
    <location>
        <begin position="5"/>
        <end position="101"/>
    </location>
</feature>
<keyword evidence="3" id="KW-0408">Iron</keyword>
<dbReference type="EMBL" id="CP022992">
    <property type="protein sequence ID" value="ASW04098.1"/>
    <property type="molecule type" value="Genomic_DNA"/>
</dbReference>
<dbReference type="KEGG" id="parb:CJU94_37905"/>
<evidence type="ECO:0000256" key="4">
    <source>
        <dbReference type="ARBA" id="ARBA00023014"/>
    </source>
</evidence>